<gene>
    <name evidence="2" type="ORF">FH972_015445</name>
</gene>
<evidence type="ECO:0008006" key="4">
    <source>
        <dbReference type="Google" id="ProtNLM"/>
    </source>
</evidence>
<accession>A0A5N6RG62</accession>
<dbReference type="Proteomes" id="UP000327013">
    <property type="component" value="Chromosome 6"/>
</dbReference>
<feature type="region of interest" description="Disordered" evidence="1">
    <location>
        <begin position="88"/>
        <end position="116"/>
    </location>
</feature>
<sequence>MDWTPLEQKILIEFAIMRSKGDKGILKQDPTWVKILRDVGPSITSEKRNVAVLKEKWRELKRSCKAITQMVEYDGYKINKIVDGIDAVEGERPGPGRGTDSASASPAAAQGPWWRG</sequence>
<evidence type="ECO:0000313" key="2">
    <source>
        <dbReference type="EMBL" id="KAE8076820.1"/>
    </source>
</evidence>
<evidence type="ECO:0000256" key="1">
    <source>
        <dbReference type="SAM" id="MobiDB-lite"/>
    </source>
</evidence>
<dbReference type="AlphaFoldDB" id="A0A5N6RG62"/>
<organism evidence="2 3">
    <name type="scientific">Carpinus fangiana</name>
    <dbReference type="NCBI Taxonomy" id="176857"/>
    <lineage>
        <taxon>Eukaryota</taxon>
        <taxon>Viridiplantae</taxon>
        <taxon>Streptophyta</taxon>
        <taxon>Embryophyta</taxon>
        <taxon>Tracheophyta</taxon>
        <taxon>Spermatophyta</taxon>
        <taxon>Magnoliopsida</taxon>
        <taxon>eudicotyledons</taxon>
        <taxon>Gunneridae</taxon>
        <taxon>Pentapetalae</taxon>
        <taxon>rosids</taxon>
        <taxon>fabids</taxon>
        <taxon>Fagales</taxon>
        <taxon>Betulaceae</taxon>
        <taxon>Carpinus</taxon>
    </lineage>
</organism>
<proteinExistence type="predicted"/>
<reference evidence="2 3" key="1">
    <citation type="submission" date="2019-06" db="EMBL/GenBank/DDBJ databases">
        <title>A chromosomal-level reference genome of Carpinus fangiana (Coryloideae, Betulaceae).</title>
        <authorList>
            <person name="Yang X."/>
            <person name="Wang Z."/>
            <person name="Zhang L."/>
            <person name="Hao G."/>
            <person name="Liu J."/>
            <person name="Yang Y."/>
        </authorList>
    </citation>
    <scope>NUCLEOTIDE SEQUENCE [LARGE SCALE GENOMIC DNA]</scope>
    <source>
        <strain evidence="2">Cfa_2016G</strain>
        <tissue evidence="2">Leaf</tissue>
    </source>
</reference>
<protein>
    <recommendedName>
        <fullName evidence="4">Myb/SANT-like domain-containing protein</fullName>
    </recommendedName>
</protein>
<name>A0A5N6RG62_9ROSI</name>
<dbReference type="EMBL" id="CM017326">
    <property type="protein sequence ID" value="KAE8076820.1"/>
    <property type="molecule type" value="Genomic_DNA"/>
</dbReference>
<evidence type="ECO:0000313" key="3">
    <source>
        <dbReference type="Proteomes" id="UP000327013"/>
    </source>
</evidence>
<keyword evidence="3" id="KW-1185">Reference proteome</keyword>